<dbReference type="Proteomes" id="UP001433268">
    <property type="component" value="Unassembled WGS sequence"/>
</dbReference>
<name>A0ABR1WXB0_9PEZI</name>
<reference evidence="6 7" key="1">
    <citation type="submission" date="2023-01" db="EMBL/GenBank/DDBJ databases">
        <title>Analysis of 21 Apiospora genomes using comparative genomics revels a genus with tremendous synthesis potential of carbohydrate active enzymes and secondary metabolites.</title>
        <authorList>
            <person name="Sorensen T."/>
        </authorList>
    </citation>
    <scope>NUCLEOTIDE SEQUENCE [LARGE SCALE GENOMIC DNA]</scope>
    <source>
        <strain evidence="6 7">CBS 114990</strain>
    </source>
</reference>
<accession>A0ABR1WXB0</accession>
<keyword evidence="7" id="KW-1185">Reference proteome</keyword>
<keyword evidence="3" id="KW-0862">Zinc</keyword>
<evidence type="ECO:0000256" key="1">
    <source>
        <dbReference type="ARBA" id="ARBA00022723"/>
    </source>
</evidence>
<dbReference type="EMBL" id="JAQQWN010000004">
    <property type="protein sequence ID" value="KAK8087754.1"/>
    <property type="molecule type" value="Genomic_DNA"/>
</dbReference>
<dbReference type="PROSITE" id="PS50865">
    <property type="entry name" value="ZF_MYND_2"/>
    <property type="match status" value="1"/>
</dbReference>
<gene>
    <name evidence="6" type="ORF">PG997_002715</name>
</gene>
<keyword evidence="2 4" id="KW-0863">Zinc-finger</keyword>
<dbReference type="RefSeq" id="XP_066670648.1">
    <property type="nucleotide sequence ID" value="XM_066807030.1"/>
</dbReference>
<dbReference type="Pfam" id="PF01753">
    <property type="entry name" value="zf-MYND"/>
    <property type="match status" value="1"/>
</dbReference>
<evidence type="ECO:0000313" key="6">
    <source>
        <dbReference type="EMBL" id="KAK8087754.1"/>
    </source>
</evidence>
<comment type="caution">
    <text evidence="6">The sequence shown here is derived from an EMBL/GenBank/DDBJ whole genome shotgun (WGS) entry which is preliminary data.</text>
</comment>
<dbReference type="InterPro" id="IPR002893">
    <property type="entry name" value="Znf_MYND"/>
</dbReference>
<organism evidence="6 7">
    <name type="scientific">Apiospora hydei</name>
    <dbReference type="NCBI Taxonomy" id="1337664"/>
    <lineage>
        <taxon>Eukaryota</taxon>
        <taxon>Fungi</taxon>
        <taxon>Dikarya</taxon>
        <taxon>Ascomycota</taxon>
        <taxon>Pezizomycotina</taxon>
        <taxon>Sordariomycetes</taxon>
        <taxon>Xylariomycetidae</taxon>
        <taxon>Amphisphaeriales</taxon>
        <taxon>Apiosporaceae</taxon>
        <taxon>Apiospora</taxon>
    </lineage>
</organism>
<evidence type="ECO:0000256" key="4">
    <source>
        <dbReference type="PROSITE-ProRule" id="PRU00134"/>
    </source>
</evidence>
<evidence type="ECO:0000313" key="7">
    <source>
        <dbReference type="Proteomes" id="UP001433268"/>
    </source>
</evidence>
<evidence type="ECO:0000256" key="3">
    <source>
        <dbReference type="ARBA" id="ARBA00022833"/>
    </source>
</evidence>
<feature type="domain" description="MYND-type" evidence="5">
    <location>
        <begin position="141"/>
        <end position="187"/>
    </location>
</feature>
<dbReference type="Gene3D" id="6.10.140.2220">
    <property type="match status" value="1"/>
</dbReference>
<evidence type="ECO:0000259" key="5">
    <source>
        <dbReference type="PROSITE" id="PS50865"/>
    </source>
</evidence>
<dbReference type="GeneID" id="92040090"/>
<proteinExistence type="predicted"/>
<protein>
    <recommendedName>
        <fullName evidence="5">MYND-type domain-containing protein</fullName>
    </recommendedName>
</protein>
<evidence type="ECO:0000256" key="2">
    <source>
        <dbReference type="ARBA" id="ARBA00022771"/>
    </source>
</evidence>
<dbReference type="SUPFAM" id="SSF144232">
    <property type="entry name" value="HIT/MYND zinc finger-like"/>
    <property type="match status" value="1"/>
</dbReference>
<keyword evidence="1" id="KW-0479">Metal-binding</keyword>
<sequence length="488" mass="55046">MDSVERLFRAFPNPESDEAATRELGGSDGRFRKFTVRLENFLQTTSNDPDHAFLKKHAQVAVFGDYCQDPQYFRSKILQLALSKTEIPNDGSAKSNQLRYHRWIGQGRKDSDRPFLPIPSASQGSSSLAHLPAHLMNTQTCATCGSGDAFACTGCLVTLDPGHAIFKTVYCSKECQAAHWPQHKTSCAARKMIGRAAFLLRDLFVLFQDVNYCSNMAQFREKDGVMYVFHKGHDEQAFRGTPLIRAFPRGLTPAEDDYYACVTVGRSGDSLNELKPVIEFFLKATFCPQIEEIQVDPRNVHRPMVEIIEQATQYSMLKTQFMLRVRLRSGEEVAIDLAGTQFGWQEPVGPWAAWETQRVYGQVQSSPIGFSSAQFQQKLEDPTRTAPWHKKVTRFRQGQTKRMLGAIVDTIKKQQPGTDLSIAKFLKLRDYKSPADEVLRAARQALEAGVAEIEASKVMRLYWSATQMGLQYQATDTKEQAKHVPEKV</sequence>